<name>R0H6E6_9BRAS</name>
<dbReference type="InterPro" id="IPR036047">
    <property type="entry name" value="F-box-like_dom_sf"/>
</dbReference>
<dbReference type="InterPro" id="IPR032675">
    <property type="entry name" value="LRR_dom_sf"/>
</dbReference>
<proteinExistence type="predicted"/>
<gene>
    <name evidence="3" type="ORF">CARUB_v10007781mg</name>
</gene>
<evidence type="ECO:0000256" key="1">
    <source>
        <dbReference type="SAM" id="Phobius"/>
    </source>
</evidence>
<dbReference type="Pfam" id="PF00646">
    <property type="entry name" value="F-box"/>
    <property type="match status" value="1"/>
</dbReference>
<organism evidence="3 4">
    <name type="scientific">Capsella rubella</name>
    <dbReference type="NCBI Taxonomy" id="81985"/>
    <lineage>
        <taxon>Eukaryota</taxon>
        <taxon>Viridiplantae</taxon>
        <taxon>Streptophyta</taxon>
        <taxon>Embryophyta</taxon>
        <taxon>Tracheophyta</taxon>
        <taxon>Spermatophyta</taxon>
        <taxon>Magnoliopsida</taxon>
        <taxon>eudicotyledons</taxon>
        <taxon>Gunneridae</taxon>
        <taxon>Pentapetalae</taxon>
        <taxon>rosids</taxon>
        <taxon>malvids</taxon>
        <taxon>Brassicales</taxon>
        <taxon>Brassicaceae</taxon>
        <taxon>Camelineae</taxon>
        <taxon>Capsella</taxon>
    </lineage>
</organism>
<dbReference type="Pfam" id="PF08387">
    <property type="entry name" value="FBD"/>
    <property type="match status" value="1"/>
</dbReference>
<evidence type="ECO:0000313" key="3">
    <source>
        <dbReference type="EMBL" id="EOA19113.1"/>
    </source>
</evidence>
<dbReference type="AlphaFoldDB" id="R0H6E6"/>
<keyword evidence="1" id="KW-1133">Transmembrane helix</keyword>
<protein>
    <recommendedName>
        <fullName evidence="2">F-box domain-containing protein</fullName>
    </recommendedName>
</protein>
<dbReference type="InterPro" id="IPR001810">
    <property type="entry name" value="F-box_dom"/>
</dbReference>
<dbReference type="InterPro" id="IPR050232">
    <property type="entry name" value="FBL13/AtMIF1-like"/>
</dbReference>
<evidence type="ECO:0000313" key="4">
    <source>
        <dbReference type="Proteomes" id="UP000029121"/>
    </source>
</evidence>
<feature type="transmembrane region" description="Helical" evidence="1">
    <location>
        <begin position="287"/>
        <end position="306"/>
    </location>
</feature>
<keyword evidence="1" id="KW-0812">Transmembrane</keyword>
<dbReference type="SMART" id="SM00579">
    <property type="entry name" value="FBD"/>
    <property type="match status" value="1"/>
</dbReference>
<dbReference type="Pfam" id="PF24758">
    <property type="entry name" value="LRR_At5g56370"/>
    <property type="match status" value="1"/>
</dbReference>
<dbReference type="Gene3D" id="3.80.10.10">
    <property type="entry name" value="Ribonuclease Inhibitor"/>
    <property type="match status" value="1"/>
</dbReference>
<keyword evidence="1" id="KW-0472">Membrane</keyword>
<sequence>NEENNICEDKISALPEDLLIYILLFLPTRDVVNTMFLSKRWMSIWKMVPSLEYKESKDSERLSVWWFLDKSLQQHKAPILGNLIIKLDERCPIDADINKWIANAVYRRVRMLKLMLKWSAAPIGLPPSLYTCETLVELYLSREILLDVPSSVCLTSLKKLELSEVVYKDEVSHVRLLSSCPVLKTFCVVRRRSDNVTNFIVEVPSLKILSYHNKDHILGDIDASLVIDCPALKLLDLYNTAGSCSSQNMPCLDRLGLVSPIWHPNENFLTPFSSITRLLLCVSHRMVDVFFSTPILLLFLFLAVYFHRLTVLRIFPFDTDWMEPLLLLLQNSPILKHLCIDSVGNVPLENIPLSWNPPNSLPKCVSSSLEVFKWVDYGGRTEEKEFATYILGNSECLKYAKFHMSCNIDLEKRNEMRMELSSLPRVLTSNLRIIN</sequence>
<dbReference type="SMART" id="SM00256">
    <property type="entry name" value="FBOX"/>
    <property type="match status" value="1"/>
</dbReference>
<dbReference type="SUPFAM" id="SSF52047">
    <property type="entry name" value="RNI-like"/>
    <property type="match status" value="1"/>
</dbReference>
<dbReference type="InterPro" id="IPR055411">
    <property type="entry name" value="LRR_FXL15/At3g58940/PEG3-like"/>
</dbReference>
<dbReference type="InterPro" id="IPR006566">
    <property type="entry name" value="FBD"/>
</dbReference>
<evidence type="ECO:0000259" key="2">
    <source>
        <dbReference type="PROSITE" id="PS50181"/>
    </source>
</evidence>
<feature type="non-terminal residue" evidence="3">
    <location>
        <position position="1"/>
    </location>
</feature>
<dbReference type="PANTHER" id="PTHR31900:SF34">
    <property type="entry name" value="EMB|CAB62440.1-RELATED"/>
    <property type="match status" value="1"/>
</dbReference>
<feature type="domain" description="F-box" evidence="2">
    <location>
        <begin position="8"/>
        <end position="56"/>
    </location>
</feature>
<keyword evidence="4" id="KW-1185">Reference proteome</keyword>
<dbReference type="Gene3D" id="1.20.1280.50">
    <property type="match status" value="1"/>
</dbReference>
<dbReference type="Proteomes" id="UP000029121">
    <property type="component" value="Unassembled WGS sequence"/>
</dbReference>
<accession>R0H6E6</accession>
<dbReference type="PROSITE" id="PS50181">
    <property type="entry name" value="FBOX"/>
    <property type="match status" value="1"/>
</dbReference>
<dbReference type="PANTHER" id="PTHR31900">
    <property type="entry name" value="F-BOX/RNI SUPERFAMILY PROTEIN-RELATED"/>
    <property type="match status" value="1"/>
</dbReference>
<dbReference type="STRING" id="81985.R0H6E6"/>
<dbReference type="SUPFAM" id="SSF81383">
    <property type="entry name" value="F-box domain"/>
    <property type="match status" value="1"/>
</dbReference>
<reference evidence="4" key="1">
    <citation type="journal article" date="2013" name="Nat. Genet.">
        <title>The Capsella rubella genome and the genomic consequences of rapid mating system evolution.</title>
        <authorList>
            <person name="Slotte T."/>
            <person name="Hazzouri K.M."/>
            <person name="Agren J.A."/>
            <person name="Koenig D."/>
            <person name="Maumus F."/>
            <person name="Guo Y.L."/>
            <person name="Steige K."/>
            <person name="Platts A.E."/>
            <person name="Escobar J.S."/>
            <person name="Newman L.K."/>
            <person name="Wang W."/>
            <person name="Mandakova T."/>
            <person name="Vello E."/>
            <person name="Smith L.M."/>
            <person name="Henz S.R."/>
            <person name="Steffen J."/>
            <person name="Takuno S."/>
            <person name="Brandvain Y."/>
            <person name="Coop G."/>
            <person name="Andolfatto P."/>
            <person name="Hu T.T."/>
            <person name="Blanchette M."/>
            <person name="Clark R.M."/>
            <person name="Quesneville H."/>
            <person name="Nordborg M."/>
            <person name="Gaut B.S."/>
            <person name="Lysak M.A."/>
            <person name="Jenkins J."/>
            <person name="Grimwood J."/>
            <person name="Chapman J."/>
            <person name="Prochnik S."/>
            <person name="Shu S."/>
            <person name="Rokhsar D."/>
            <person name="Schmutz J."/>
            <person name="Weigel D."/>
            <person name="Wright S.I."/>
        </authorList>
    </citation>
    <scope>NUCLEOTIDE SEQUENCE [LARGE SCALE GENOMIC DNA]</scope>
    <source>
        <strain evidence="4">cv. Monte Gargano</strain>
    </source>
</reference>
<dbReference type="EMBL" id="KB870811">
    <property type="protein sequence ID" value="EOA19113.1"/>
    <property type="molecule type" value="Genomic_DNA"/>
</dbReference>